<feature type="compositionally biased region" description="Low complexity" evidence="1">
    <location>
        <begin position="1"/>
        <end position="14"/>
    </location>
</feature>
<protein>
    <submittedName>
        <fullName evidence="2">Uncharacterized protein</fullName>
    </submittedName>
</protein>
<sequence>GGRPGPARSRGGAAERVAFAGRPPPEDVRGELCARRLRVRARQRRPRRRAPDRERRPVGRAHRRRRPRGVRQLRRRRCLRGGEPAGHRQDAAGENRADPGGDRQGPRVEGQHPRARRLPLSCVRRKPFGG</sequence>
<evidence type="ECO:0000313" key="2">
    <source>
        <dbReference type="EMBL" id="CAK0824514.1"/>
    </source>
</evidence>
<proteinExistence type="predicted"/>
<feature type="compositionally biased region" description="Basic residues" evidence="1">
    <location>
        <begin position="58"/>
        <end position="79"/>
    </location>
</feature>
<gene>
    <name evidence="2" type="ORF">PCOR1329_LOCUS24905</name>
</gene>
<feature type="compositionally biased region" description="Basic residues" evidence="1">
    <location>
        <begin position="113"/>
        <end position="130"/>
    </location>
</feature>
<feature type="non-terminal residue" evidence="2">
    <location>
        <position position="1"/>
    </location>
</feature>
<dbReference type="EMBL" id="CAUYUJ010008635">
    <property type="protein sequence ID" value="CAK0824514.1"/>
    <property type="molecule type" value="Genomic_DNA"/>
</dbReference>
<organism evidence="2 3">
    <name type="scientific">Prorocentrum cordatum</name>
    <dbReference type="NCBI Taxonomy" id="2364126"/>
    <lineage>
        <taxon>Eukaryota</taxon>
        <taxon>Sar</taxon>
        <taxon>Alveolata</taxon>
        <taxon>Dinophyceae</taxon>
        <taxon>Prorocentrales</taxon>
        <taxon>Prorocentraceae</taxon>
        <taxon>Prorocentrum</taxon>
    </lineage>
</organism>
<reference evidence="2" key="1">
    <citation type="submission" date="2023-10" db="EMBL/GenBank/DDBJ databases">
        <authorList>
            <person name="Chen Y."/>
            <person name="Shah S."/>
            <person name="Dougan E. K."/>
            <person name="Thang M."/>
            <person name="Chan C."/>
        </authorList>
    </citation>
    <scope>NUCLEOTIDE SEQUENCE [LARGE SCALE GENOMIC DNA]</scope>
</reference>
<comment type="caution">
    <text evidence="2">The sequence shown here is derived from an EMBL/GenBank/DDBJ whole genome shotgun (WGS) entry which is preliminary data.</text>
</comment>
<accession>A0ABN9S0I8</accession>
<evidence type="ECO:0000256" key="1">
    <source>
        <dbReference type="SAM" id="MobiDB-lite"/>
    </source>
</evidence>
<feature type="compositionally biased region" description="Basic and acidic residues" evidence="1">
    <location>
        <begin position="85"/>
        <end position="112"/>
    </location>
</feature>
<evidence type="ECO:0000313" key="3">
    <source>
        <dbReference type="Proteomes" id="UP001189429"/>
    </source>
</evidence>
<keyword evidence="3" id="KW-1185">Reference proteome</keyword>
<dbReference type="Proteomes" id="UP001189429">
    <property type="component" value="Unassembled WGS sequence"/>
</dbReference>
<feature type="region of interest" description="Disordered" evidence="1">
    <location>
        <begin position="1"/>
        <end position="130"/>
    </location>
</feature>
<name>A0ABN9S0I8_9DINO</name>
<feature type="compositionally biased region" description="Basic residues" evidence="1">
    <location>
        <begin position="35"/>
        <end position="48"/>
    </location>
</feature>
<feature type="compositionally biased region" description="Basic and acidic residues" evidence="1">
    <location>
        <begin position="24"/>
        <end position="34"/>
    </location>
</feature>